<dbReference type="PROSITE" id="PS51257">
    <property type="entry name" value="PROKAR_LIPOPROTEIN"/>
    <property type="match status" value="1"/>
</dbReference>
<evidence type="ECO:0000256" key="2">
    <source>
        <dbReference type="SAM" id="SignalP"/>
    </source>
</evidence>
<reference evidence="4 5" key="1">
    <citation type="submission" date="2018-08" db="EMBL/GenBank/DDBJ databases">
        <title>A genome reference for cultivated species of the human gut microbiota.</title>
        <authorList>
            <person name="Zou Y."/>
            <person name="Xue W."/>
            <person name="Luo G."/>
        </authorList>
    </citation>
    <scope>NUCLEOTIDE SEQUENCE [LARGE SCALE GENOMIC DNA]</scope>
    <source>
        <strain evidence="4 5">AF12-11</strain>
    </source>
</reference>
<dbReference type="PROSITE" id="PS50206">
    <property type="entry name" value="RHODANESE_3"/>
    <property type="match status" value="2"/>
</dbReference>
<feature type="domain" description="Rhodanese" evidence="3">
    <location>
        <begin position="187"/>
        <end position="275"/>
    </location>
</feature>
<proteinExistence type="predicted"/>
<comment type="caution">
    <text evidence="4">The sequence shown here is derived from an EMBL/GenBank/DDBJ whole genome shotgun (WGS) entry which is preliminary data.</text>
</comment>
<dbReference type="InterPro" id="IPR050229">
    <property type="entry name" value="GlpE_sulfurtransferase"/>
</dbReference>
<dbReference type="Proteomes" id="UP000266376">
    <property type="component" value="Unassembled WGS sequence"/>
</dbReference>
<protein>
    <submittedName>
        <fullName evidence="4">Rhodanese-like domain-containing protein</fullName>
    </submittedName>
</protein>
<dbReference type="PANTHER" id="PTHR43031:SF1">
    <property type="entry name" value="PYRIDINE NUCLEOTIDE-DISULPHIDE OXIDOREDUCTASE"/>
    <property type="match status" value="1"/>
</dbReference>
<dbReference type="Pfam" id="PF00581">
    <property type="entry name" value="Rhodanese"/>
    <property type="match status" value="2"/>
</dbReference>
<name>A0A395XGV9_9FIRM</name>
<dbReference type="AlphaFoldDB" id="A0A395XGV9"/>
<evidence type="ECO:0000259" key="3">
    <source>
        <dbReference type="PROSITE" id="PS50206"/>
    </source>
</evidence>
<feature type="region of interest" description="Disordered" evidence="1">
    <location>
        <begin position="22"/>
        <end position="51"/>
    </location>
</feature>
<feature type="chain" id="PRO_5038577839" evidence="2">
    <location>
        <begin position="23"/>
        <end position="288"/>
    </location>
</feature>
<feature type="compositionally biased region" description="Basic and acidic residues" evidence="1">
    <location>
        <begin position="30"/>
        <end position="49"/>
    </location>
</feature>
<organism evidence="4 5">
    <name type="scientific">Dorea formicigenerans</name>
    <dbReference type="NCBI Taxonomy" id="39486"/>
    <lineage>
        <taxon>Bacteria</taxon>
        <taxon>Bacillati</taxon>
        <taxon>Bacillota</taxon>
        <taxon>Clostridia</taxon>
        <taxon>Lachnospirales</taxon>
        <taxon>Lachnospiraceae</taxon>
        <taxon>Dorea</taxon>
    </lineage>
</organism>
<dbReference type="Gene3D" id="3.40.250.10">
    <property type="entry name" value="Rhodanese-like domain"/>
    <property type="match status" value="2"/>
</dbReference>
<gene>
    <name evidence="4" type="ORF">DWV67_15795</name>
</gene>
<feature type="signal peptide" evidence="2">
    <location>
        <begin position="1"/>
        <end position="22"/>
    </location>
</feature>
<feature type="domain" description="Rhodanese" evidence="3">
    <location>
        <begin position="64"/>
        <end position="165"/>
    </location>
</feature>
<sequence length="288" mass="31149">MKKKVVTLLLVAAMTGSMVVGCGSNSSSDTKSETKTESTDTKTEEKKELADDEYQYVSAEDAAKADGVHVLDVREWDNYVTGRVKNSEWCPIFPLEDDSLVDAMTDYAKENLNDGKDIYIICNSGKRGAEKATGILRDAGIESTSIYTVEGGAKALADVSGALTTDRTEENIDWQYVSGKDAVAAVDDKDVQILDVRDDDTYKAGHLKGSLQCGLKEIESADAQTAMYKLATEKMDSSKKVYLLCYSGNKCAKTGISILKDAGFDLDNLYIIENGAKDGDVAAAFVTE</sequence>
<keyword evidence="2" id="KW-0732">Signal</keyword>
<dbReference type="CDD" id="cd00158">
    <property type="entry name" value="RHOD"/>
    <property type="match status" value="2"/>
</dbReference>
<dbReference type="PANTHER" id="PTHR43031">
    <property type="entry name" value="FAD-DEPENDENT OXIDOREDUCTASE"/>
    <property type="match status" value="1"/>
</dbReference>
<dbReference type="InterPro" id="IPR036873">
    <property type="entry name" value="Rhodanese-like_dom_sf"/>
</dbReference>
<dbReference type="SUPFAM" id="SSF52821">
    <property type="entry name" value="Rhodanese/Cell cycle control phosphatase"/>
    <property type="match status" value="2"/>
</dbReference>
<evidence type="ECO:0000313" key="4">
    <source>
        <dbReference type="EMBL" id="RGW46910.1"/>
    </source>
</evidence>
<evidence type="ECO:0000256" key="1">
    <source>
        <dbReference type="SAM" id="MobiDB-lite"/>
    </source>
</evidence>
<dbReference type="InterPro" id="IPR001763">
    <property type="entry name" value="Rhodanese-like_dom"/>
</dbReference>
<dbReference type="SMART" id="SM00450">
    <property type="entry name" value="RHOD"/>
    <property type="match status" value="2"/>
</dbReference>
<dbReference type="EMBL" id="QSAJ01000072">
    <property type="protein sequence ID" value="RGW46910.1"/>
    <property type="molecule type" value="Genomic_DNA"/>
</dbReference>
<accession>A0A395XGV9</accession>
<evidence type="ECO:0000313" key="5">
    <source>
        <dbReference type="Proteomes" id="UP000266376"/>
    </source>
</evidence>